<accession>A0AAV6ZXN8</accession>
<name>A0AAV6ZXN8_ENGPU</name>
<comment type="caution">
    <text evidence="1">The sequence shown here is derived from an EMBL/GenBank/DDBJ whole genome shotgun (WGS) entry which is preliminary data.</text>
</comment>
<gene>
    <name evidence="1" type="ORF">GDO81_018471</name>
</gene>
<protein>
    <submittedName>
        <fullName evidence="1">Uncharacterized protein</fullName>
    </submittedName>
</protein>
<organism evidence="1 2">
    <name type="scientific">Engystomops pustulosus</name>
    <name type="common">Tungara frog</name>
    <name type="synonym">Physalaemus pustulosus</name>
    <dbReference type="NCBI Taxonomy" id="76066"/>
    <lineage>
        <taxon>Eukaryota</taxon>
        <taxon>Metazoa</taxon>
        <taxon>Chordata</taxon>
        <taxon>Craniata</taxon>
        <taxon>Vertebrata</taxon>
        <taxon>Euteleostomi</taxon>
        <taxon>Amphibia</taxon>
        <taxon>Batrachia</taxon>
        <taxon>Anura</taxon>
        <taxon>Neobatrachia</taxon>
        <taxon>Hyloidea</taxon>
        <taxon>Leptodactylidae</taxon>
        <taxon>Leiuperinae</taxon>
        <taxon>Engystomops</taxon>
    </lineage>
</organism>
<sequence>MTQPNSTTRECVANPASCAQRKLESATTLAGKVATTPSGTKRYFLPRLNRVSAESSVDFGSEVTPCGAPVISPPWSKRKLLETLETVIRLAEVQIFHSPGGDMLPHIVCLLCLLCAGGGGAQDTAPLMSVEFTIANTLYGEKFKYSIIVTVTEGSTLLQVMQKAAEISPKHFR</sequence>
<dbReference type="Proteomes" id="UP000824782">
    <property type="component" value="Unassembled WGS sequence"/>
</dbReference>
<dbReference type="Gene3D" id="2.170.130.30">
    <property type="match status" value="1"/>
</dbReference>
<reference evidence="1" key="1">
    <citation type="thesis" date="2020" institute="ProQuest LLC" country="789 East Eisenhower Parkway, Ann Arbor, MI, USA">
        <title>Comparative Genomics and Chromosome Evolution.</title>
        <authorList>
            <person name="Mudd A.B."/>
        </authorList>
    </citation>
    <scope>NUCLEOTIDE SEQUENCE</scope>
    <source>
        <strain evidence="1">237g6f4</strain>
        <tissue evidence="1">Blood</tissue>
    </source>
</reference>
<dbReference type="AlphaFoldDB" id="A0AAV6ZXN8"/>
<keyword evidence="2" id="KW-1185">Reference proteome</keyword>
<dbReference type="EMBL" id="WNYA01000012">
    <property type="protein sequence ID" value="KAG8551108.1"/>
    <property type="molecule type" value="Genomic_DNA"/>
</dbReference>
<evidence type="ECO:0000313" key="1">
    <source>
        <dbReference type="EMBL" id="KAG8551108.1"/>
    </source>
</evidence>
<evidence type="ECO:0000313" key="2">
    <source>
        <dbReference type="Proteomes" id="UP000824782"/>
    </source>
</evidence>
<proteinExistence type="predicted"/>